<dbReference type="AlphaFoldDB" id="A0A4Y8D2B2"/>
<dbReference type="EC" id="3.1.1.-" evidence="5"/>
<feature type="chain" id="PRO_5021513626" description="Carboxylic ester hydrolase" evidence="5">
    <location>
        <begin position="21"/>
        <end position="437"/>
    </location>
</feature>
<evidence type="ECO:0000256" key="5">
    <source>
        <dbReference type="RuleBase" id="RU361238"/>
    </source>
</evidence>
<dbReference type="Proteomes" id="UP000297299">
    <property type="component" value="Unassembled WGS sequence"/>
</dbReference>
<keyword evidence="1" id="KW-0719">Serine esterase</keyword>
<dbReference type="EMBL" id="PHWZ01000154">
    <property type="protein sequence ID" value="TEY63540.1"/>
    <property type="molecule type" value="Genomic_DNA"/>
</dbReference>
<dbReference type="PANTHER" id="PTHR33938:SF7">
    <property type="entry name" value="CARBOXYLIC ESTER HYDROLASE"/>
    <property type="match status" value="1"/>
</dbReference>
<keyword evidence="3 5" id="KW-0378">Hydrolase</keyword>
<evidence type="ECO:0000256" key="1">
    <source>
        <dbReference type="ARBA" id="ARBA00022487"/>
    </source>
</evidence>
<dbReference type="PANTHER" id="PTHR33938">
    <property type="entry name" value="FERULOYL ESTERASE B-RELATED"/>
    <property type="match status" value="1"/>
</dbReference>
<evidence type="ECO:0000313" key="7">
    <source>
        <dbReference type="Proteomes" id="UP000297299"/>
    </source>
</evidence>
<feature type="signal peptide" evidence="5">
    <location>
        <begin position="1"/>
        <end position="20"/>
    </location>
</feature>
<comment type="caution">
    <text evidence="6">The sequence shown here is derived from an EMBL/GenBank/DDBJ whole genome shotgun (WGS) entry which is preliminary data.</text>
</comment>
<organism evidence="6 7">
    <name type="scientific">Botryotinia calthae</name>
    <dbReference type="NCBI Taxonomy" id="38488"/>
    <lineage>
        <taxon>Eukaryota</taxon>
        <taxon>Fungi</taxon>
        <taxon>Dikarya</taxon>
        <taxon>Ascomycota</taxon>
        <taxon>Pezizomycotina</taxon>
        <taxon>Leotiomycetes</taxon>
        <taxon>Helotiales</taxon>
        <taxon>Sclerotiniaceae</taxon>
        <taxon>Botryotinia</taxon>
    </lineage>
</organism>
<name>A0A4Y8D2B2_9HELO</name>
<dbReference type="InterPro" id="IPR011118">
    <property type="entry name" value="Tannase/feruloyl_esterase"/>
</dbReference>
<protein>
    <recommendedName>
        <fullName evidence="5">Carboxylic ester hydrolase</fullName>
        <ecNumber evidence="5">3.1.1.-</ecNumber>
    </recommendedName>
</protein>
<gene>
    <name evidence="6" type="ORF">BOTCAL_0154g00080</name>
</gene>
<dbReference type="OrthoDB" id="3526502at2759"/>
<proteinExistence type="inferred from homology"/>
<keyword evidence="7" id="KW-1185">Reference proteome</keyword>
<evidence type="ECO:0000256" key="2">
    <source>
        <dbReference type="ARBA" id="ARBA00022729"/>
    </source>
</evidence>
<keyword evidence="2 5" id="KW-0732">Signal</keyword>
<evidence type="ECO:0000256" key="4">
    <source>
        <dbReference type="ARBA" id="ARBA00023157"/>
    </source>
</evidence>
<evidence type="ECO:0000313" key="6">
    <source>
        <dbReference type="EMBL" id="TEY63540.1"/>
    </source>
</evidence>
<evidence type="ECO:0000256" key="3">
    <source>
        <dbReference type="ARBA" id="ARBA00022801"/>
    </source>
</evidence>
<keyword evidence="4" id="KW-1015">Disulfide bond</keyword>
<sequence>MRRSITALATFATSASVATTITESLVQLCTDANVKAALPADGTFAGITMVSSLTSANVVYNAADSVLGGEGTTGPWTHCNATVYYTHTGSNDSVFISYALPAPSAFKNRFYVQGGQAYSLSSDPLGGLTYRAVEGMTSAGYDSANSAFDEAALLGNGTINWPATYMFGYQAIGEMTIIGKALTKAIYDIARQGMSQVQRWGEEYDGAITGAPAFRYGQQQTAHMFPADVEQTLHYYPPPCKLDQIVTAIIAAYLCSLEFDFSSIVGQSYYCAAQNSTSLGFGFSKRQVAGSSTTYQPAQNGIVSAEGVAVVKTIYNGLFNSKGQRAYLSWQIDAELSDAETQYDSDSNSWVIDTPSTGGEYVAKLIGFLNIDNLASIDNVTYDTMVEWMNTGMIKYYDSLQTTLPDLTPFQSSGGKLLHYHGESDPSIPTAPSVHYW</sequence>
<accession>A0A4Y8D2B2</accession>
<reference evidence="6 7" key="1">
    <citation type="submission" date="2017-11" db="EMBL/GenBank/DDBJ databases">
        <title>Comparative genomics of Botrytis spp.</title>
        <authorList>
            <person name="Valero-Jimenez C.A."/>
            <person name="Tapia P."/>
            <person name="Veloso J."/>
            <person name="Silva-Moreno E."/>
            <person name="Staats M."/>
            <person name="Valdes J.H."/>
            <person name="Van Kan J.A.L."/>
        </authorList>
    </citation>
    <scope>NUCLEOTIDE SEQUENCE [LARGE SCALE GENOMIC DNA]</scope>
    <source>
        <strain evidence="6 7">MUCL2830</strain>
    </source>
</reference>
<comment type="similarity">
    <text evidence="5">Belongs to the tannase family.</text>
</comment>
<dbReference type="Pfam" id="PF07519">
    <property type="entry name" value="Tannase"/>
    <property type="match status" value="1"/>
</dbReference>
<dbReference type="GO" id="GO:0052689">
    <property type="term" value="F:carboxylic ester hydrolase activity"/>
    <property type="evidence" value="ECO:0007669"/>
    <property type="project" value="UniProtKB-KW"/>
</dbReference>